<evidence type="ECO:0000313" key="12">
    <source>
        <dbReference type="Proteomes" id="UP000318453"/>
    </source>
</evidence>
<evidence type="ECO:0000256" key="9">
    <source>
        <dbReference type="ARBA" id="ARBA00048531"/>
    </source>
</evidence>
<dbReference type="InterPro" id="IPR004839">
    <property type="entry name" value="Aminotransferase_I/II_large"/>
</dbReference>
<dbReference type="InterPro" id="IPR015424">
    <property type="entry name" value="PyrdxlP-dep_Trfase"/>
</dbReference>
<dbReference type="InterPro" id="IPR004838">
    <property type="entry name" value="NHTrfase_class1_PyrdxlP-BS"/>
</dbReference>
<proteinExistence type="predicted"/>
<dbReference type="PANTHER" id="PTHR42885:SF1">
    <property type="entry name" value="THREONINE-PHOSPHATE DECARBOXYLASE"/>
    <property type="match status" value="1"/>
</dbReference>
<dbReference type="UniPathway" id="UPA00148"/>
<dbReference type="RefSeq" id="WP_146296905.1">
    <property type="nucleotide sequence ID" value="NZ_CP042326.1"/>
</dbReference>
<evidence type="ECO:0000256" key="7">
    <source>
        <dbReference type="ARBA" id="ARBA00023239"/>
    </source>
</evidence>
<evidence type="ECO:0000256" key="3">
    <source>
        <dbReference type="ARBA" id="ARBA00004953"/>
    </source>
</evidence>
<gene>
    <name evidence="11" type="ORF">FRE64_14630</name>
</gene>
<dbReference type="AlphaFoldDB" id="A0A5B8NPV7"/>
<evidence type="ECO:0000256" key="6">
    <source>
        <dbReference type="ARBA" id="ARBA00022898"/>
    </source>
</evidence>
<keyword evidence="12" id="KW-1185">Reference proteome</keyword>
<dbReference type="Pfam" id="PF00155">
    <property type="entry name" value="Aminotran_1_2"/>
    <property type="match status" value="1"/>
</dbReference>
<dbReference type="KEGG" id="enn:FRE64_14630"/>
<feature type="domain" description="Aminotransferase class I/classII large" evidence="10">
    <location>
        <begin position="24"/>
        <end position="354"/>
    </location>
</feature>
<dbReference type="EC" id="4.1.1.81" evidence="4"/>
<dbReference type="InterPro" id="IPR015422">
    <property type="entry name" value="PyrdxlP-dep_Trfase_small"/>
</dbReference>
<dbReference type="InterPro" id="IPR015421">
    <property type="entry name" value="PyrdxlP-dep_Trfase_major"/>
</dbReference>
<protein>
    <recommendedName>
        <fullName evidence="4">threonine-phosphate decarboxylase</fullName>
        <ecNumber evidence="4">4.1.1.81</ecNumber>
    </recommendedName>
    <alternativeName>
        <fullName evidence="8">L-threonine-O-3-phosphate decarboxylase</fullName>
    </alternativeName>
</protein>
<dbReference type="GO" id="GO:0009236">
    <property type="term" value="P:cobalamin biosynthetic process"/>
    <property type="evidence" value="ECO:0007669"/>
    <property type="project" value="UniProtKB-UniPathway"/>
</dbReference>
<reference evidence="11" key="1">
    <citation type="submission" date="2019-08" db="EMBL/GenBank/DDBJ databases">
        <title>Carotenoids and Carotenoid Binding Proteins in the Halophilic Cyanobacterium Euhalothece sp. ZM00.</title>
        <authorList>
            <person name="Cho S.M."/>
            <person name="Song J.Y."/>
            <person name="Park Y.-I."/>
        </authorList>
    </citation>
    <scope>NUCLEOTIDE SEQUENCE [LARGE SCALE GENOMIC DNA]</scope>
    <source>
        <strain evidence="11">Z-M001</strain>
    </source>
</reference>
<keyword evidence="6" id="KW-0663">Pyridoxal phosphate</keyword>
<evidence type="ECO:0000256" key="1">
    <source>
        <dbReference type="ARBA" id="ARBA00001933"/>
    </source>
</evidence>
<dbReference type="InterPro" id="IPR005860">
    <property type="entry name" value="CobD"/>
</dbReference>
<dbReference type="Gene3D" id="3.40.640.10">
    <property type="entry name" value="Type I PLP-dependent aspartate aminotransferase-like (Major domain)"/>
    <property type="match status" value="1"/>
</dbReference>
<evidence type="ECO:0000313" key="11">
    <source>
        <dbReference type="EMBL" id="QDZ41068.1"/>
    </source>
</evidence>
<evidence type="ECO:0000256" key="5">
    <source>
        <dbReference type="ARBA" id="ARBA00022573"/>
    </source>
</evidence>
<comment type="cofactor">
    <cofactor evidence="1">
        <name>pyridoxal 5'-phosphate</name>
        <dbReference type="ChEBI" id="CHEBI:597326"/>
    </cofactor>
</comment>
<dbReference type="GO" id="GO:0048472">
    <property type="term" value="F:threonine-phosphate decarboxylase activity"/>
    <property type="evidence" value="ECO:0007669"/>
    <property type="project" value="UniProtKB-EC"/>
</dbReference>
<evidence type="ECO:0000256" key="2">
    <source>
        <dbReference type="ARBA" id="ARBA00003444"/>
    </source>
</evidence>
<keyword evidence="7 11" id="KW-0456">Lyase</keyword>
<dbReference type="OrthoDB" id="9813612at2"/>
<dbReference type="Gene3D" id="3.90.1150.10">
    <property type="entry name" value="Aspartate Aminotransferase, domain 1"/>
    <property type="match status" value="1"/>
</dbReference>
<dbReference type="CDD" id="cd00609">
    <property type="entry name" value="AAT_like"/>
    <property type="match status" value="1"/>
</dbReference>
<sequence>MTRPIHGGNLNWAAQLAGCSPSVILDFSASINPLGPPESALKAIQGGLSSLKHYPDPNYSQLREALGKWHNLDSNLIIPGNGAAELLTWAGRELATLDAVYLLTPGFRDYTRALEAFGAKITPCPLNVARMAQKTAEREDLILDVPSSENCGLLLNNPHNPTGQLFSRRSILPYLEQFALVVIDEAFMDFLPPEEQESLIREVENYPNLVVLRSLTKFYSLPGLRIGYAVAHPDRLKQWQKWRDPWAVNSLASEAAMAVLEDTTFQKQTWGWLKRARSRFYHDLASISGLSPLPGAANFFLIATDFSATELQAQLLQEFQILIRDCLSFPELGDHYFRVAIRQQEDNQKLTQAIKNTPILKEKNSN</sequence>
<comment type="catalytic activity">
    <reaction evidence="9">
        <text>O-phospho-L-threonine + H(+) = (R)-1-aminopropan-2-yl phosphate + CO2</text>
        <dbReference type="Rhea" id="RHEA:11492"/>
        <dbReference type="ChEBI" id="CHEBI:15378"/>
        <dbReference type="ChEBI" id="CHEBI:16526"/>
        <dbReference type="ChEBI" id="CHEBI:58563"/>
        <dbReference type="ChEBI" id="CHEBI:58675"/>
        <dbReference type="EC" id="4.1.1.81"/>
    </reaction>
</comment>
<keyword evidence="5" id="KW-0169">Cobalamin biosynthesis</keyword>
<evidence type="ECO:0000256" key="4">
    <source>
        <dbReference type="ARBA" id="ARBA00012285"/>
    </source>
</evidence>
<evidence type="ECO:0000256" key="8">
    <source>
        <dbReference type="ARBA" id="ARBA00029996"/>
    </source>
</evidence>
<dbReference type="PANTHER" id="PTHR42885">
    <property type="entry name" value="HISTIDINOL-PHOSPHATE AMINOTRANSFERASE-RELATED"/>
    <property type="match status" value="1"/>
</dbReference>
<dbReference type="PROSITE" id="PS00105">
    <property type="entry name" value="AA_TRANSFER_CLASS_1"/>
    <property type="match status" value="1"/>
</dbReference>
<comment type="function">
    <text evidence="2">Decarboxylates L-threonine-O-3-phosphate to yield (R)-1-amino-2-propanol O-2-phosphate, the precursor for the linkage between the nucleotide loop and the corrin ring in cobalamin.</text>
</comment>
<dbReference type="EMBL" id="CP042326">
    <property type="protein sequence ID" value="QDZ41068.1"/>
    <property type="molecule type" value="Genomic_DNA"/>
</dbReference>
<dbReference type="SUPFAM" id="SSF53383">
    <property type="entry name" value="PLP-dependent transferases"/>
    <property type="match status" value="1"/>
</dbReference>
<comment type="pathway">
    <text evidence="3">Cofactor biosynthesis; adenosylcobalamin biosynthesis.</text>
</comment>
<dbReference type="GO" id="GO:0030170">
    <property type="term" value="F:pyridoxal phosphate binding"/>
    <property type="evidence" value="ECO:0007669"/>
    <property type="project" value="InterPro"/>
</dbReference>
<organism evidence="11 12">
    <name type="scientific">Euhalothece natronophila Z-M001</name>
    <dbReference type="NCBI Taxonomy" id="522448"/>
    <lineage>
        <taxon>Bacteria</taxon>
        <taxon>Bacillati</taxon>
        <taxon>Cyanobacteriota</taxon>
        <taxon>Cyanophyceae</taxon>
        <taxon>Oscillatoriophycideae</taxon>
        <taxon>Chroococcales</taxon>
        <taxon>Halothecacae</taxon>
        <taxon>Halothece cluster</taxon>
        <taxon>Euhalothece</taxon>
    </lineage>
</organism>
<dbReference type="NCBIfam" id="TIGR01140">
    <property type="entry name" value="L_thr_O3P_dcar"/>
    <property type="match status" value="1"/>
</dbReference>
<evidence type="ECO:0000259" key="10">
    <source>
        <dbReference type="Pfam" id="PF00155"/>
    </source>
</evidence>
<accession>A0A5B8NPV7</accession>
<dbReference type="Proteomes" id="UP000318453">
    <property type="component" value="Chromosome"/>
</dbReference>
<name>A0A5B8NPV7_9CHRO</name>